<feature type="domain" description="Response regulatory" evidence="3">
    <location>
        <begin position="4"/>
        <end position="120"/>
    </location>
</feature>
<dbReference type="SMART" id="SM00448">
    <property type="entry name" value="REC"/>
    <property type="match status" value="1"/>
</dbReference>
<dbReference type="Pfam" id="PF00072">
    <property type="entry name" value="Response_reg"/>
    <property type="match status" value="1"/>
</dbReference>
<dbReference type="STRING" id="1334629.MFUL124B02_01535"/>
<dbReference type="SUPFAM" id="SSF52172">
    <property type="entry name" value="CheY-like"/>
    <property type="match status" value="1"/>
</dbReference>
<keyword evidence="1 2" id="KW-0597">Phosphoprotein</keyword>
<proteinExistence type="predicted"/>
<evidence type="ECO:0000259" key="3">
    <source>
        <dbReference type="PROSITE" id="PS50110"/>
    </source>
</evidence>
<dbReference type="RefSeq" id="WP_046710461.1">
    <property type="nucleotide sequence ID" value="NZ_BJXR01000025.1"/>
</dbReference>
<accession>A0A511T117</accession>
<dbReference type="PROSITE" id="PS50110">
    <property type="entry name" value="RESPONSE_REGULATORY"/>
    <property type="match status" value="1"/>
</dbReference>
<dbReference type="Gene3D" id="3.40.50.2300">
    <property type="match status" value="1"/>
</dbReference>
<keyword evidence="6" id="KW-1185">Reference proteome</keyword>
<name>A0A511T117_MYXFU</name>
<dbReference type="AlphaFoldDB" id="A0A511T117"/>
<dbReference type="InterPro" id="IPR050595">
    <property type="entry name" value="Bact_response_regulator"/>
</dbReference>
<comment type="caution">
    <text evidence="4">The sequence shown here is derived from an EMBL/GenBank/DDBJ whole genome shotgun (WGS) entry which is preliminary data.</text>
</comment>
<dbReference type="EMBL" id="FOIB01000001">
    <property type="protein sequence ID" value="SES77935.1"/>
    <property type="molecule type" value="Genomic_DNA"/>
</dbReference>
<gene>
    <name evidence="4" type="ORF">MFU01_28830</name>
    <name evidence="5" type="ORF">SAMN05443572_101128</name>
</gene>
<evidence type="ECO:0000313" key="5">
    <source>
        <dbReference type="EMBL" id="SES77935.1"/>
    </source>
</evidence>
<dbReference type="InterPro" id="IPR011006">
    <property type="entry name" value="CheY-like_superfamily"/>
</dbReference>
<dbReference type="Proteomes" id="UP000183760">
    <property type="component" value="Unassembled WGS sequence"/>
</dbReference>
<evidence type="ECO:0000313" key="7">
    <source>
        <dbReference type="Proteomes" id="UP000321514"/>
    </source>
</evidence>
<evidence type="ECO:0000256" key="1">
    <source>
        <dbReference type="ARBA" id="ARBA00022553"/>
    </source>
</evidence>
<evidence type="ECO:0000313" key="6">
    <source>
        <dbReference type="Proteomes" id="UP000183760"/>
    </source>
</evidence>
<reference evidence="5 6" key="1">
    <citation type="submission" date="2016-10" db="EMBL/GenBank/DDBJ databases">
        <authorList>
            <person name="Varghese N."/>
            <person name="Submissions S."/>
        </authorList>
    </citation>
    <scope>NUCLEOTIDE SEQUENCE [LARGE SCALE GENOMIC DNA]</scope>
    <source>
        <strain evidence="5 6">DSM 16525</strain>
    </source>
</reference>
<dbReference type="Proteomes" id="UP000321514">
    <property type="component" value="Unassembled WGS sequence"/>
</dbReference>
<dbReference type="InterPro" id="IPR001789">
    <property type="entry name" value="Sig_transdc_resp-reg_receiver"/>
</dbReference>
<dbReference type="GO" id="GO:0000160">
    <property type="term" value="P:phosphorelay signal transduction system"/>
    <property type="evidence" value="ECO:0007669"/>
    <property type="project" value="InterPro"/>
</dbReference>
<feature type="modified residue" description="4-aspartylphosphate" evidence="2">
    <location>
        <position position="55"/>
    </location>
</feature>
<organism evidence="4 7">
    <name type="scientific">Myxococcus fulvus</name>
    <dbReference type="NCBI Taxonomy" id="33"/>
    <lineage>
        <taxon>Bacteria</taxon>
        <taxon>Pseudomonadati</taxon>
        <taxon>Myxococcota</taxon>
        <taxon>Myxococcia</taxon>
        <taxon>Myxococcales</taxon>
        <taxon>Cystobacterineae</taxon>
        <taxon>Myxococcaceae</taxon>
        <taxon>Myxococcus</taxon>
    </lineage>
</organism>
<dbReference type="OrthoDB" id="9808843at2"/>
<dbReference type="PANTHER" id="PTHR44591">
    <property type="entry name" value="STRESS RESPONSE REGULATOR PROTEIN 1"/>
    <property type="match status" value="1"/>
</dbReference>
<protein>
    <submittedName>
        <fullName evidence="5">Response regulator receiver domain-containing protein</fullName>
    </submittedName>
</protein>
<dbReference type="EMBL" id="BJXR01000025">
    <property type="protein sequence ID" value="GEN07846.1"/>
    <property type="molecule type" value="Genomic_DNA"/>
</dbReference>
<sequence length="122" mass="13044">MTGPLLVVDDDADLREALEEVLRDAGYSVTGAVNGKHALDILGDMSALPVLVLLDMMMPVLDGAGFARAMRQVPAWRDIPVLVFSASANARQVAEEIGACGHLRKPVDVDTLLDAVRRHQAA</sequence>
<evidence type="ECO:0000256" key="2">
    <source>
        <dbReference type="PROSITE-ProRule" id="PRU00169"/>
    </source>
</evidence>
<evidence type="ECO:0000313" key="4">
    <source>
        <dbReference type="EMBL" id="GEN07846.1"/>
    </source>
</evidence>
<dbReference type="PANTHER" id="PTHR44591:SF3">
    <property type="entry name" value="RESPONSE REGULATORY DOMAIN-CONTAINING PROTEIN"/>
    <property type="match status" value="1"/>
</dbReference>
<reference evidence="4 7" key="2">
    <citation type="submission" date="2019-07" db="EMBL/GenBank/DDBJ databases">
        <title>Whole genome shotgun sequence of Myxococcus fulvus NBRC 100333.</title>
        <authorList>
            <person name="Hosoyama A."/>
            <person name="Uohara A."/>
            <person name="Ohji S."/>
            <person name="Ichikawa N."/>
        </authorList>
    </citation>
    <scope>NUCLEOTIDE SEQUENCE [LARGE SCALE GENOMIC DNA]</scope>
    <source>
        <strain evidence="4 7">NBRC 100333</strain>
    </source>
</reference>